<evidence type="ECO:0000256" key="2">
    <source>
        <dbReference type="ARBA" id="ARBA00022801"/>
    </source>
</evidence>
<dbReference type="PROSITE" id="PS00028">
    <property type="entry name" value="ZINC_FINGER_C2H2_1"/>
    <property type="match status" value="1"/>
</dbReference>
<dbReference type="GO" id="GO:0005829">
    <property type="term" value="C:cytosol"/>
    <property type="evidence" value="ECO:0007669"/>
    <property type="project" value="TreeGrafter"/>
</dbReference>
<feature type="domain" description="C2H2-type" evidence="3">
    <location>
        <begin position="4"/>
        <end position="32"/>
    </location>
</feature>
<dbReference type="Pfam" id="PF01844">
    <property type="entry name" value="HNH"/>
    <property type="match status" value="1"/>
</dbReference>
<keyword evidence="1" id="KW-0540">Nuclease</keyword>
<accession>A0AAJ4R8Q7</accession>
<dbReference type="EMBL" id="RJJC01000001">
    <property type="protein sequence ID" value="RNJ26578.1"/>
    <property type="molecule type" value="Genomic_DNA"/>
</dbReference>
<gene>
    <name evidence="4" type="ORF">Nmn1133_07755</name>
</gene>
<proteinExistence type="predicted"/>
<dbReference type="InterPro" id="IPR003615">
    <property type="entry name" value="HNH_nuc"/>
</dbReference>
<dbReference type="GO" id="GO:0003676">
    <property type="term" value="F:nucleic acid binding"/>
    <property type="evidence" value="ECO:0007669"/>
    <property type="project" value="InterPro"/>
</dbReference>
<dbReference type="GO" id="GO:0004519">
    <property type="term" value="F:endonuclease activity"/>
    <property type="evidence" value="ECO:0007669"/>
    <property type="project" value="UniProtKB-KW"/>
</dbReference>
<dbReference type="Gene3D" id="1.10.30.50">
    <property type="match status" value="1"/>
</dbReference>
<dbReference type="InterPro" id="IPR002711">
    <property type="entry name" value="HNH"/>
</dbReference>
<reference evidence="4 5" key="1">
    <citation type="submission" date="2018-11" db="EMBL/GenBank/DDBJ databases">
        <title>Genome sequences of Natronomonas sp. CBA1133.</title>
        <authorList>
            <person name="Roh S.W."/>
            <person name="Cha I.-T."/>
        </authorList>
    </citation>
    <scope>NUCLEOTIDE SEQUENCE [LARGE SCALE GENOMIC DNA]</scope>
    <source>
        <strain evidence="4 5">CBA1133</strain>
    </source>
</reference>
<name>A0AAJ4R8Q7_9EURY</name>
<dbReference type="Proteomes" id="UP000270581">
    <property type="component" value="Unassembled WGS sequence"/>
</dbReference>
<keyword evidence="4" id="KW-0255">Endonuclease</keyword>
<dbReference type="GO" id="GO:0016787">
    <property type="term" value="F:hydrolase activity"/>
    <property type="evidence" value="ECO:0007669"/>
    <property type="project" value="UniProtKB-KW"/>
</dbReference>
<comment type="caution">
    <text evidence="4">The sequence shown here is derived from an EMBL/GenBank/DDBJ whole genome shotgun (WGS) entry which is preliminary data.</text>
</comment>
<dbReference type="GO" id="GO:0008270">
    <property type="term" value="F:zinc ion binding"/>
    <property type="evidence" value="ECO:0007669"/>
    <property type="project" value="InterPro"/>
</dbReference>
<dbReference type="CDD" id="cd00085">
    <property type="entry name" value="HNHc"/>
    <property type="match status" value="1"/>
</dbReference>
<organism evidence="4 5">
    <name type="scientific">Halosegnis longus</name>
    <dbReference type="NCBI Taxonomy" id="2216012"/>
    <lineage>
        <taxon>Archaea</taxon>
        <taxon>Methanobacteriati</taxon>
        <taxon>Methanobacteriota</taxon>
        <taxon>Stenosarchaea group</taxon>
        <taxon>Halobacteria</taxon>
        <taxon>Halobacteriales</taxon>
        <taxon>Natronomonadaceae</taxon>
        <taxon>Halosegnis</taxon>
    </lineage>
</organism>
<dbReference type="PANTHER" id="PTHR41286:SF1">
    <property type="entry name" value="HNH NUCLEASE YAJD-RELATED"/>
    <property type="match status" value="1"/>
</dbReference>
<evidence type="ECO:0000256" key="1">
    <source>
        <dbReference type="ARBA" id="ARBA00022722"/>
    </source>
</evidence>
<evidence type="ECO:0000313" key="5">
    <source>
        <dbReference type="Proteomes" id="UP000270581"/>
    </source>
</evidence>
<dbReference type="InterPro" id="IPR013087">
    <property type="entry name" value="Znf_C2H2_type"/>
</dbReference>
<evidence type="ECO:0000259" key="3">
    <source>
        <dbReference type="PROSITE" id="PS50157"/>
    </source>
</evidence>
<dbReference type="RefSeq" id="WP_123124158.1">
    <property type="nucleotide sequence ID" value="NZ_RJJC01000001.1"/>
</dbReference>
<keyword evidence="5" id="KW-1185">Reference proteome</keyword>
<protein>
    <submittedName>
        <fullName evidence="4">HNH endonuclease</fullName>
    </submittedName>
</protein>
<dbReference type="PANTHER" id="PTHR41286">
    <property type="entry name" value="HNH NUCLEASE YAJD-RELATED"/>
    <property type="match status" value="1"/>
</dbReference>
<evidence type="ECO:0000313" key="4">
    <source>
        <dbReference type="EMBL" id="RNJ26578.1"/>
    </source>
</evidence>
<dbReference type="PROSITE" id="PS50157">
    <property type="entry name" value="ZINC_FINGER_C2H2_2"/>
    <property type="match status" value="1"/>
</dbReference>
<sequence>MPNSECPTCNRSLATEQGMRQHHTKVHGTPLPNRTCESCRDRFYDPKSRRTYCKSCYTGRGQQNGNWKDAKTEATCRNCESTFEYYPSEKTGVFCGDCVENTESFLGTPSHELRRAPRKSFSCEQCGDSFELLASAVDGAMNRGRFCSHDCRSTWLSQNRTGPAHHQWVAEEGSYSGAWWQVRSRALERDEHTCQHCGAGVEELGQNPDVHHITPVRTFEDPDDAHHLDNVVCLCRTCHPKVEAGSLPCPEI</sequence>
<keyword evidence="2" id="KW-0378">Hydrolase</keyword>
<dbReference type="AlphaFoldDB" id="A0AAJ4R8Q7"/>